<dbReference type="GeneTree" id="ENSGT00390000014448"/>
<dbReference type="InterPro" id="IPR037939">
    <property type="entry name" value="CRADD"/>
</dbReference>
<dbReference type="Proteomes" id="UP000694397">
    <property type="component" value="Chromosome 21"/>
</dbReference>
<protein>
    <submittedName>
        <fullName evidence="3">CASP2 and RIPK1 domain containing adaptor with death domain</fullName>
    </submittedName>
</protein>
<reference evidence="3" key="3">
    <citation type="submission" date="2025-09" db="UniProtKB">
        <authorList>
            <consortium name="Ensembl"/>
        </authorList>
    </citation>
    <scope>IDENTIFICATION</scope>
</reference>
<dbReference type="GO" id="GO:0007165">
    <property type="term" value="P:signal transduction"/>
    <property type="evidence" value="ECO:0007669"/>
    <property type="project" value="InterPro"/>
</dbReference>
<feature type="domain" description="Death" evidence="1">
    <location>
        <begin position="143"/>
        <end position="204"/>
    </location>
</feature>
<dbReference type="RefSeq" id="XP_018585588.1">
    <property type="nucleotide sequence ID" value="XM_018730072.2"/>
</dbReference>
<dbReference type="Ensembl" id="ENSSFOT00015073080.1">
    <property type="protein sequence ID" value="ENSSFOP00015077264.1"/>
    <property type="gene ID" value="ENSSFOG00015032020.1"/>
</dbReference>
<dbReference type="InterPro" id="IPR000488">
    <property type="entry name" value="Death_dom"/>
</dbReference>
<evidence type="ECO:0000259" key="1">
    <source>
        <dbReference type="PROSITE" id="PS50017"/>
    </source>
</evidence>
<dbReference type="CTD" id="8738"/>
<dbReference type="AlphaFoldDB" id="A0A8C9WN01"/>
<accession>A0A8C9WN01</accession>
<dbReference type="OrthoDB" id="10031931at2759"/>
<dbReference type="GO" id="GO:0002020">
    <property type="term" value="F:protease binding"/>
    <property type="evidence" value="ECO:0007669"/>
    <property type="project" value="InterPro"/>
</dbReference>
<dbReference type="SMART" id="SM00114">
    <property type="entry name" value="CARD"/>
    <property type="match status" value="1"/>
</dbReference>
<dbReference type="PANTHER" id="PTHR15034">
    <property type="entry name" value="DEATH DOMAIN-CONTAINING PROTEIN CRADD"/>
    <property type="match status" value="1"/>
</dbReference>
<proteinExistence type="predicted"/>
<reference evidence="3 4" key="1">
    <citation type="submission" date="2019-04" db="EMBL/GenBank/DDBJ databases">
        <authorList>
            <consortium name="Wellcome Sanger Institute Data Sharing"/>
        </authorList>
    </citation>
    <scope>NUCLEOTIDE SEQUENCE [LARGE SCALE GENOMIC DNA]</scope>
</reference>
<name>A0A8C9WN01_SCLFO</name>
<dbReference type="InterPro" id="IPR001315">
    <property type="entry name" value="CARD"/>
</dbReference>
<dbReference type="KEGG" id="sfm:108920941"/>
<reference evidence="3" key="2">
    <citation type="submission" date="2025-08" db="UniProtKB">
        <authorList>
            <consortium name="Ensembl"/>
        </authorList>
    </citation>
    <scope>IDENTIFICATION</scope>
</reference>
<dbReference type="PROSITE" id="PS50209">
    <property type="entry name" value="CARD"/>
    <property type="match status" value="1"/>
</dbReference>
<evidence type="ECO:0000313" key="4">
    <source>
        <dbReference type="Proteomes" id="UP000694397"/>
    </source>
</evidence>
<dbReference type="GO" id="GO:0042981">
    <property type="term" value="P:regulation of apoptotic process"/>
    <property type="evidence" value="ECO:0007669"/>
    <property type="project" value="InterPro"/>
</dbReference>
<dbReference type="Pfam" id="PF00619">
    <property type="entry name" value="CARD"/>
    <property type="match status" value="1"/>
</dbReference>
<dbReference type="PROSITE" id="PS50017">
    <property type="entry name" value="DEATH_DOMAIN"/>
    <property type="match status" value="1"/>
</dbReference>
<evidence type="ECO:0000313" key="3">
    <source>
        <dbReference type="Ensembl" id="ENSSFOP00015077264.1"/>
    </source>
</evidence>
<feature type="domain" description="CARD" evidence="2">
    <location>
        <begin position="4"/>
        <end position="81"/>
    </location>
</feature>
<dbReference type="InterPro" id="IPR011029">
    <property type="entry name" value="DEATH-like_dom_sf"/>
</dbReference>
<dbReference type="SUPFAM" id="SSF47986">
    <property type="entry name" value="DEATH domain"/>
    <property type="match status" value="2"/>
</dbReference>
<gene>
    <name evidence="3" type="primary">CRADD</name>
    <name evidence="3" type="synonym">cradd</name>
</gene>
<evidence type="ECO:0000259" key="2">
    <source>
        <dbReference type="PROSITE" id="PS50209"/>
    </source>
</evidence>
<dbReference type="GO" id="GO:0070513">
    <property type="term" value="F:death domain binding"/>
    <property type="evidence" value="ECO:0007669"/>
    <property type="project" value="InterPro"/>
</dbReference>
<dbReference type="PANTHER" id="PTHR15034:SF5">
    <property type="entry name" value="DEATH DOMAIN-CONTAINING PROTEIN CRADD"/>
    <property type="match status" value="1"/>
</dbReference>
<dbReference type="Pfam" id="PF00531">
    <property type="entry name" value="Death"/>
    <property type="match status" value="1"/>
</dbReference>
<dbReference type="GeneID" id="108920941"/>
<keyword evidence="4" id="KW-1185">Reference proteome</keyword>
<sequence>MKIMDPKHRDVLRKSRLYLSSEILVDDTIVPYLYQEGVLTESQVEEIQSQVTNRKKNLKLLDILPTRGPRAFGAFLRSLEEEFSWVKEKLEQDARGLEDKDAAAAAEAGEDEEHALARECGLSQLALEKVPTDQELNRLVHRLGPDWEWIVVDLGVPVWEVQRCRAEYPLSPHGQALASLVRWRQRSGRRATVRRLLRSLQAADVHPSVLEDVFH</sequence>
<dbReference type="Gene3D" id="1.10.533.10">
    <property type="entry name" value="Death Domain, Fas"/>
    <property type="match status" value="2"/>
</dbReference>
<organism evidence="3 4">
    <name type="scientific">Scleropages formosus</name>
    <name type="common">Asian bonytongue</name>
    <name type="synonym">Osteoglossum formosum</name>
    <dbReference type="NCBI Taxonomy" id="113540"/>
    <lineage>
        <taxon>Eukaryota</taxon>
        <taxon>Metazoa</taxon>
        <taxon>Chordata</taxon>
        <taxon>Craniata</taxon>
        <taxon>Vertebrata</taxon>
        <taxon>Euteleostomi</taxon>
        <taxon>Actinopterygii</taxon>
        <taxon>Neopterygii</taxon>
        <taxon>Teleostei</taxon>
        <taxon>Osteoglossocephala</taxon>
        <taxon>Osteoglossomorpha</taxon>
        <taxon>Osteoglossiformes</taxon>
        <taxon>Osteoglossidae</taxon>
        <taxon>Scleropages</taxon>
    </lineage>
</organism>